<gene>
    <name evidence="1" type="ORF">SFRICE_026110</name>
</gene>
<dbReference type="AlphaFoldDB" id="A0A2H1VUL4"/>
<reference evidence="1" key="1">
    <citation type="submission" date="2016-07" db="EMBL/GenBank/DDBJ databases">
        <authorList>
            <person name="Bretaudeau A."/>
        </authorList>
    </citation>
    <scope>NUCLEOTIDE SEQUENCE</scope>
    <source>
        <strain evidence="1">Rice</strain>
        <tissue evidence="1">Whole body</tissue>
    </source>
</reference>
<proteinExistence type="predicted"/>
<organism evidence="1">
    <name type="scientific">Spodoptera frugiperda</name>
    <name type="common">Fall armyworm</name>
    <dbReference type="NCBI Taxonomy" id="7108"/>
    <lineage>
        <taxon>Eukaryota</taxon>
        <taxon>Metazoa</taxon>
        <taxon>Ecdysozoa</taxon>
        <taxon>Arthropoda</taxon>
        <taxon>Hexapoda</taxon>
        <taxon>Insecta</taxon>
        <taxon>Pterygota</taxon>
        <taxon>Neoptera</taxon>
        <taxon>Endopterygota</taxon>
        <taxon>Lepidoptera</taxon>
        <taxon>Glossata</taxon>
        <taxon>Ditrysia</taxon>
        <taxon>Noctuoidea</taxon>
        <taxon>Noctuidae</taxon>
        <taxon>Amphipyrinae</taxon>
        <taxon>Spodoptera</taxon>
    </lineage>
</organism>
<sequence length="158" mass="18062">MDPEFWIAYQWPLLTKGLFSHGECLSFNHHACSMRVSDFKLIIRSYKPKFRHVFFFTGVGKRVDRSLDDKQSAPPMNTRNTRGITSALPGFWGVVSRQFSMRPWYLSGQAGPFVPKHGSPTHKYIPHITASLTRVPRSLNQITTRTKVLKKRTGALAE</sequence>
<accession>A0A2H1VUL4</accession>
<dbReference type="EMBL" id="ODYU01004529">
    <property type="protein sequence ID" value="SOQ44510.1"/>
    <property type="molecule type" value="Genomic_DNA"/>
</dbReference>
<name>A0A2H1VUL4_SPOFR</name>
<evidence type="ECO:0000313" key="1">
    <source>
        <dbReference type="EMBL" id="SOQ44510.1"/>
    </source>
</evidence>
<protein>
    <submittedName>
        <fullName evidence="1">SFRICE_026110</fullName>
    </submittedName>
</protein>